<comment type="caution">
    <text evidence="2">The sequence shown here is derived from an EMBL/GenBank/DDBJ whole genome shotgun (WGS) entry which is preliminary data.</text>
</comment>
<reference evidence="2 3" key="1">
    <citation type="submission" date="2023-11" db="EMBL/GenBank/DDBJ databases">
        <authorList>
            <person name="Okamura Y."/>
        </authorList>
    </citation>
    <scope>NUCLEOTIDE SEQUENCE [LARGE SCALE GENOMIC DNA]</scope>
</reference>
<feature type="region of interest" description="Disordered" evidence="1">
    <location>
        <begin position="64"/>
        <end position="115"/>
    </location>
</feature>
<organism evidence="2 3">
    <name type="scientific">Leptosia nina</name>
    <dbReference type="NCBI Taxonomy" id="320188"/>
    <lineage>
        <taxon>Eukaryota</taxon>
        <taxon>Metazoa</taxon>
        <taxon>Ecdysozoa</taxon>
        <taxon>Arthropoda</taxon>
        <taxon>Hexapoda</taxon>
        <taxon>Insecta</taxon>
        <taxon>Pterygota</taxon>
        <taxon>Neoptera</taxon>
        <taxon>Endopterygota</taxon>
        <taxon>Lepidoptera</taxon>
        <taxon>Glossata</taxon>
        <taxon>Ditrysia</taxon>
        <taxon>Papilionoidea</taxon>
        <taxon>Pieridae</taxon>
        <taxon>Pierinae</taxon>
        <taxon>Leptosia</taxon>
    </lineage>
</organism>
<name>A0AAV1JBN9_9NEOP</name>
<dbReference type="Proteomes" id="UP001497472">
    <property type="component" value="Unassembled WGS sequence"/>
</dbReference>
<accession>A0AAV1JBN9</accession>
<keyword evidence="3" id="KW-1185">Reference proteome</keyword>
<proteinExistence type="predicted"/>
<sequence>MGAPVWSRGCGASAALHVTVSERALRAVVTDSEWRRRPTVCPTAHGGARCTAPLHSACPPAARPLGPLLRPPRPEEFSASGGKNRLCSEPRIISARRTAPLRPHRRGRKAGAGAAVKRTLRALRLRRHLPTHDLFLNSRMQTPACELPLRSIIEEK</sequence>
<dbReference type="EMBL" id="CAVLEF010000007">
    <property type="protein sequence ID" value="CAK1546035.1"/>
    <property type="molecule type" value="Genomic_DNA"/>
</dbReference>
<evidence type="ECO:0000256" key="1">
    <source>
        <dbReference type="SAM" id="MobiDB-lite"/>
    </source>
</evidence>
<protein>
    <submittedName>
        <fullName evidence="2">Uncharacterized protein</fullName>
    </submittedName>
</protein>
<evidence type="ECO:0000313" key="3">
    <source>
        <dbReference type="Proteomes" id="UP001497472"/>
    </source>
</evidence>
<gene>
    <name evidence="2" type="ORF">LNINA_LOCUS5642</name>
</gene>
<evidence type="ECO:0000313" key="2">
    <source>
        <dbReference type="EMBL" id="CAK1546035.1"/>
    </source>
</evidence>
<dbReference type="AlphaFoldDB" id="A0AAV1JBN9"/>